<dbReference type="AlphaFoldDB" id="A0AAD6DXL8"/>
<dbReference type="Proteomes" id="UP001216150">
    <property type="component" value="Unassembled WGS sequence"/>
</dbReference>
<dbReference type="Pfam" id="PF17390">
    <property type="entry name" value="Bac_rhamnosid_C"/>
    <property type="match status" value="1"/>
</dbReference>
<dbReference type="SUPFAM" id="SSF48208">
    <property type="entry name" value="Six-hairpin glycosidases"/>
    <property type="match status" value="1"/>
</dbReference>
<dbReference type="GO" id="GO:0003824">
    <property type="term" value="F:catalytic activity"/>
    <property type="evidence" value="ECO:0007669"/>
    <property type="project" value="UniProtKB-ARBA"/>
</dbReference>
<dbReference type="InterPro" id="IPR008928">
    <property type="entry name" value="6-hairpin_glycosidase_sf"/>
</dbReference>
<keyword evidence="4" id="KW-1185">Reference proteome</keyword>
<evidence type="ECO:0000259" key="1">
    <source>
        <dbReference type="Pfam" id="PF17389"/>
    </source>
</evidence>
<evidence type="ECO:0000259" key="2">
    <source>
        <dbReference type="Pfam" id="PF17390"/>
    </source>
</evidence>
<dbReference type="Gene3D" id="1.50.10.10">
    <property type="match status" value="1"/>
</dbReference>
<dbReference type="Gene3D" id="2.60.420.10">
    <property type="entry name" value="Maltose phosphorylase, domain 3"/>
    <property type="match status" value="1"/>
</dbReference>
<gene>
    <name evidence="3" type="ORF">N7450_003028</name>
</gene>
<evidence type="ECO:0000313" key="4">
    <source>
        <dbReference type="Proteomes" id="UP001216150"/>
    </source>
</evidence>
<dbReference type="Pfam" id="PF17389">
    <property type="entry name" value="Bac_rhamnosid6H"/>
    <property type="match status" value="1"/>
</dbReference>
<dbReference type="EMBL" id="JAQJAC010000002">
    <property type="protein sequence ID" value="KAJ5596570.1"/>
    <property type="molecule type" value="Genomic_DNA"/>
</dbReference>
<dbReference type="InterPro" id="IPR012341">
    <property type="entry name" value="6hp_glycosidase-like_sf"/>
</dbReference>
<sequence length="850" mass="92441">MKPTFISSVYFWSQIIASLPKVAAVNQISDFTPKAFIAGTEVQWPKNLSTALVLDTKSPIATIDYGSEVAGYPFFEIGALNGPVQIEVKYSEPYDGLHQPWSDGPYTFSTSLANGFRVETFNITKTGMLKSPLIQGGQRWQSVRLIAGHSLTFTRLGFVSTVSDTDPKKYPSQFHSDNELFNEIWKLGAKAASFACVEKGTQVPAVKIDTVKGAFFQSTRSSPNVETSKLENYTLEFEASIERAGLWWTVAQPLTYGSGLQLLLTGELPQEKTFANANKSLTPANSILLSKGYDFVNQTTLDAYLLDTFTVPFTVHEKEWYNITTILSDGDRISVHINGTQVFDVSLGDYYTGGSEVSLSGAFGFGAYQDHSAWVRNAMVYDSKNGTFLYKDSLRDHDASAKYGYQANLATVCLDGPKRDRLVWLGDFYHTSRIIGASSSRYDWTRGTLSFLLDTQVHNGELNMSPSMGYDPSTTIGAFSEGGKYPALEDYQMLGFLAFYHFIRRSGDLRYASDTWPQWQKQLEWLLSTVNATDGLVDLTSAFVGDSSGGAAVSCLAVETLNGAAKIASALGQSNEEKIYIRSARSLAQSINKYLWNDHLGTYSASRSSQQKFGVSDLAWCITSGVANSTQTSEMLSSKVLGKLKLGPGYKADTTVSASDPSASISPNTNGFLLPALFMANATATARDLLVSVWGPMLPPKEGLAVGNDTTATGTSWEYLSVDGSPGLGLFTSLSHPWGGAATYILTEWATGLRPFDGPEGFGYNKWLLEPQTGIEMGLKKSSAKVVTTSGDILSVSWELKGKSLSLKIDAPPGTTGTVRFHGISKDFRGGKKQSATLPVQRKAHMGVAF</sequence>
<evidence type="ECO:0000313" key="3">
    <source>
        <dbReference type="EMBL" id="KAJ5596570.1"/>
    </source>
</evidence>
<dbReference type="Gene3D" id="2.60.120.560">
    <property type="entry name" value="Exo-inulinase, domain 1"/>
    <property type="match status" value="1"/>
</dbReference>
<dbReference type="PANTHER" id="PTHR34987">
    <property type="entry name" value="C, PUTATIVE (AFU_ORTHOLOGUE AFUA_3G02880)-RELATED"/>
    <property type="match status" value="1"/>
</dbReference>
<feature type="domain" description="Alpha-L-rhamnosidase C-terminal" evidence="2">
    <location>
        <begin position="759"/>
        <end position="830"/>
    </location>
</feature>
<evidence type="ECO:0008006" key="5">
    <source>
        <dbReference type="Google" id="ProtNLM"/>
    </source>
</evidence>
<accession>A0AAD6DXL8</accession>
<protein>
    <recommendedName>
        <fullName evidence="5">Alpha-L-rhamnosidase six-hairpin glycosidase domain-containing protein</fullName>
    </recommendedName>
</protein>
<dbReference type="InterPro" id="IPR035398">
    <property type="entry name" value="Bac_rhamnosid_C"/>
</dbReference>
<organism evidence="3 4">
    <name type="scientific">Penicillium hetheringtonii</name>
    <dbReference type="NCBI Taxonomy" id="911720"/>
    <lineage>
        <taxon>Eukaryota</taxon>
        <taxon>Fungi</taxon>
        <taxon>Dikarya</taxon>
        <taxon>Ascomycota</taxon>
        <taxon>Pezizomycotina</taxon>
        <taxon>Eurotiomycetes</taxon>
        <taxon>Eurotiomycetidae</taxon>
        <taxon>Eurotiales</taxon>
        <taxon>Aspergillaceae</taxon>
        <taxon>Penicillium</taxon>
    </lineage>
</organism>
<reference evidence="3 4" key="1">
    <citation type="journal article" date="2023" name="IMA Fungus">
        <title>Comparative genomic study of the Penicillium genus elucidates a diverse pangenome and 15 lateral gene transfer events.</title>
        <authorList>
            <person name="Petersen C."/>
            <person name="Sorensen T."/>
            <person name="Nielsen M.R."/>
            <person name="Sondergaard T.E."/>
            <person name="Sorensen J.L."/>
            <person name="Fitzpatrick D.A."/>
            <person name="Frisvad J.C."/>
            <person name="Nielsen K.L."/>
        </authorList>
    </citation>
    <scope>NUCLEOTIDE SEQUENCE [LARGE SCALE GENOMIC DNA]</scope>
    <source>
        <strain evidence="3 4">IBT 29057</strain>
    </source>
</reference>
<proteinExistence type="predicted"/>
<dbReference type="GO" id="GO:0005975">
    <property type="term" value="P:carbohydrate metabolic process"/>
    <property type="evidence" value="ECO:0007669"/>
    <property type="project" value="InterPro"/>
</dbReference>
<dbReference type="InterPro" id="IPR035396">
    <property type="entry name" value="Bac_rhamnosid6H"/>
</dbReference>
<dbReference type="PANTHER" id="PTHR34987:SF4">
    <property type="entry name" value="ALPHA-L-RHAMNOSIDASE C-TERMINAL DOMAIN-CONTAINING PROTEIN"/>
    <property type="match status" value="1"/>
</dbReference>
<comment type="caution">
    <text evidence="3">The sequence shown here is derived from an EMBL/GenBank/DDBJ whole genome shotgun (WGS) entry which is preliminary data.</text>
</comment>
<name>A0AAD6DXL8_9EURO</name>
<feature type="domain" description="Alpha-L-rhamnosidase six-hairpin glycosidase" evidence="1">
    <location>
        <begin position="400"/>
        <end position="610"/>
    </location>
</feature>